<evidence type="ECO:0000259" key="4">
    <source>
        <dbReference type="PROSITE" id="PS50893"/>
    </source>
</evidence>
<dbReference type="GO" id="GO:0005524">
    <property type="term" value="F:ATP binding"/>
    <property type="evidence" value="ECO:0007669"/>
    <property type="project" value="UniProtKB-KW"/>
</dbReference>
<dbReference type="SUPFAM" id="SSF52540">
    <property type="entry name" value="P-loop containing nucleoside triphosphate hydrolases"/>
    <property type="match status" value="1"/>
</dbReference>
<dbReference type="InterPro" id="IPR027417">
    <property type="entry name" value="P-loop_NTPase"/>
</dbReference>
<dbReference type="Proteomes" id="UP000229498">
    <property type="component" value="Unassembled WGS sequence"/>
</dbReference>
<dbReference type="CDD" id="cd03219">
    <property type="entry name" value="ABC_Mj1267_LivG_branched"/>
    <property type="match status" value="1"/>
</dbReference>
<keyword evidence="2" id="KW-0547">Nucleotide-binding</keyword>
<dbReference type="EMBL" id="PHIG01000056">
    <property type="protein sequence ID" value="PJK27735.1"/>
    <property type="molecule type" value="Genomic_DNA"/>
</dbReference>
<feature type="domain" description="ABC transporter" evidence="4">
    <location>
        <begin position="19"/>
        <end position="267"/>
    </location>
</feature>
<dbReference type="InterPro" id="IPR003593">
    <property type="entry name" value="AAA+_ATPase"/>
</dbReference>
<dbReference type="PROSITE" id="PS50893">
    <property type="entry name" value="ABC_TRANSPORTER_2"/>
    <property type="match status" value="1"/>
</dbReference>
<keyword evidence="3 5" id="KW-0067">ATP-binding</keyword>
<dbReference type="GO" id="GO:0016887">
    <property type="term" value="F:ATP hydrolysis activity"/>
    <property type="evidence" value="ECO:0007669"/>
    <property type="project" value="InterPro"/>
</dbReference>
<protein>
    <submittedName>
        <fullName evidence="5">ABC transporter ATP-binding protein</fullName>
    </submittedName>
</protein>
<dbReference type="GO" id="GO:0005886">
    <property type="term" value="C:plasma membrane"/>
    <property type="evidence" value="ECO:0007669"/>
    <property type="project" value="TreeGrafter"/>
</dbReference>
<keyword evidence="6" id="KW-1185">Reference proteome</keyword>
<accession>A0A2M9FW85</accession>
<dbReference type="AlphaFoldDB" id="A0A2M9FW85"/>
<gene>
    <name evidence="5" type="ORF">CVT23_20820</name>
</gene>
<dbReference type="SMART" id="SM00382">
    <property type="entry name" value="AAA"/>
    <property type="match status" value="1"/>
</dbReference>
<sequence length="269" mass="29274">MGREMAAMQAASASSDAILKVVGVSKYFGGVRAVADVSIDVPKGSVFSVIGPNGAGKTSLVNMISGFYTPDTGSIEFQGRSIGGLRPNERAELGIARTFQNIALFRGLSVLENLMLGRHVRMHSNVLTSFLYWGPAQKEEIEHRKKCEEIIDFLKLNDLRKQTTGALPYGFQKRVELGRALAVEPDLLLLDEPMAGMNQEEKEDMARYVLDVNEELGTTIILIEHDMGVVMDISDRIAVLDQGTKISEGTPAEVQADPAVINAYLGTSD</sequence>
<evidence type="ECO:0000256" key="3">
    <source>
        <dbReference type="ARBA" id="ARBA00022840"/>
    </source>
</evidence>
<dbReference type="FunFam" id="3.40.50.300:FF:000421">
    <property type="entry name" value="Branched-chain amino acid ABC transporter ATP-binding protein"/>
    <property type="match status" value="1"/>
</dbReference>
<dbReference type="Pfam" id="PF00005">
    <property type="entry name" value="ABC_tran"/>
    <property type="match status" value="1"/>
</dbReference>
<proteinExistence type="predicted"/>
<dbReference type="OrthoDB" id="9779872at2"/>
<comment type="caution">
    <text evidence="5">The sequence shown here is derived from an EMBL/GenBank/DDBJ whole genome shotgun (WGS) entry which is preliminary data.</text>
</comment>
<dbReference type="Pfam" id="PF12399">
    <property type="entry name" value="BCA_ABC_TP_C"/>
    <property type="match status" value="1"/>
</dbReference>
<dbReference type="Gene3D" id="3.40.50.300">
    <property type="entry name" value="P-loop containing nucleotide triphosphate hydrolases"/>
    <property type="match status" value="1"/>
</dbReference>
<dbReference type="PANTHER" id="PTHR45772:SF1">
    <property type="entry name" value="ABC TRANSPORTER ATP-BINDING PROTEIN"/>
    <property type="match status" value="1"/>
</dbReference>
<evidence type="ECO:0000313" key="5">
    <source>
        <dbReference type="EMBL" id="PJK27735.1"/>
    </source>
</evidence>
<name>A0A2M9FW85_9PROT</name>
<evidence type="ECO:0000256" key="1">
    <source>
        <dbReference type="ARBA" id="ARBA00022448"/>
    </source>
</evidence>
<reference evidence="5 6" key="1">
    <citation type="submission" date="2017-11" db="EMBL/GenBank/DDBJ databases">
        <title>Draft genome sequence of Rhizobiales bacterium SY3-13.</title>
        <authorList>
            <person name="Sun C."/>
        </authorList>
    </citation>
    <scope>NUCLEOTIDE SEQUENCE [LARGE SCALE GENOMIC DNA]</scope>
    <source>
        <strain evidence="5 6">SY3-13</strain>
    </source>
</reference>
<dbReference type="PANTHER" id="PTHR45772">
    <property type="entry name" value="CONSERVED COMPONENT OF ABC TRANSPORTER FOR NATURAL AMINO ACIDS-RELATED"/>
    <property type="match status" value="1"/>
</dbReference>
<dbReference type="InterPro" id="IPR051120">
    <property type="entry name" value="ABC_AA/LPS_Transport"/>
</dbReference>
<organism evidence="5 6">
    <name type="scientific">Minwuia thermotolerans</name>
    <dbReference type="NCBI Taxonomy" id="2056226"/>
    <lineage>
        <taxon>Bacteria</taxon>
        <taxon>Pseudomonadati</taxon>
        <taxon>Pseudomonadota</taxon>
        <taxon>Alphaproteobacteria</taxon>
        <taxon>Minwuiales</taxon>
        <taxon>Minwuiaceae</taxon>
        <taxon>Minwuia</taxon>
    </lineage>
</organism>
<evidence type="ECO:0000256" key="2">
    <source>
        <dbReference type="ARBA" id="ARBA00022741"/>
    </source>
</evidence>
<keyword evidence="1" id="KW-0813">Transport</keyword>
<dbReference type="InterPro" id="IPR003439">
    <property type="entry name" value="ABC_transporter-like_ATP-bd"/>
</dbReference>
<dbReference type="InterPro" id="IPR032823">
    <property type="entry name" value="BCA_ABC_TP_C"/>
</dbReference>
<evidence type="ECO:0000313" key="6">
    <source>
        <dbReference type="Proteomes" id="UP000229498"/>
    </source>
</evidence>